<name>A0A7W4LPI7_9GAMM</name>
<protein>
    <submittedName>
        <fullName evidence="2">Pilus assembly protein MshP</fullName>
    </submittedName>
</protein>
<gene>
    <name evidence="2" type="ORF">H3H51_17345</name>
</gene>
<keyword evidence="1" id="KW-0812">Transmembrane</keyword>
<comment type="caution">
    <text evidence="2">The sequence shown here is derived from an EMBL/GenBank/DDBJ whole genome shotgun (WGS) entry which is preliminary data.</text>
</comment>
<organism evidence="2 3">
    <name type="scientific">Aquipseudomonas ullengensis</name>
    <dbReference type="NCBI Taxonomy" id="2759166"/>
    <lineage>
        <taxon>Bacteria</taxon>
        <taxon>Pseudomonadati</taxon>
        <taxon>Pseudomonadota</taxon>
        <taxon>Gammaproteobacteria</taxon>
        <taxon>Pseudomonadales</taxon>
        <taxon>Pseudomonadaceae</taxon>
        <taxon>Aquipseudomonas</taxon>
    </lineage>
</organism>
<keyword evidence="1" id="KW-0472">Membrane</keyword>
<evidence type="ECO:0000256" key="1">
    <source>
        <dbReference type="SAM" id="Phobius"/>
    </source>
</evidence>
<dbReference type="RefSeq" id="WP_183090331.1">
    <property type="nucleotide sequence ID" value="NZ_JACJUD010000006.1"/>
</dbReference>
<evidence type="ECO:0000313" key="2">
    <source>
        <dbReference type="EMBL" id="MBB2496792.1"/>
    </source>
</evidence>
<dbReference type="EMBL" id="JACJUD010000006">
    <property type="protein sequence ID" value="MBB2496792.1"/>
    <property type="molecule type" value="Genomic_DNA"/>
</dbReference>
<dbReference type="AlphaFoldDB" id="A0A7W4LPI7"/>
<feature type="transmembrane region" description="Helical" evidence="1">
    <location>
        <begin position="12"/>
        <end position="37"/>
    </location>
</feature>
<keyword evidence="3" id="KW-1185">Reference proteome</keyword>
<evidence type="ECO:0000313" key="3">
    <source>
        <dbReference type="Proteomes" id="UP000542720"/>
    </source>
</evidence>
<reference evidence="2 3" key="1">
    <citation type="submission" date="2020-08" db="EMBL/GenBank/DDBJ databases">
        <authorList>
            <person name="Kim C.M."/>
        </authorList>
    </citation>
    <scope>NUCLEOTIDE SEQUENCE [LARGE SCALE GENOMIC DNA]</scope>
    <source>
        <strain evidence="2 3">UL070</strain>
    </source>
</reference>
<sequence>MSTMHPESRQRGFGLVAAMFVIIIIAAVIAAMARLAVTQNSTNSLAIQQARAYQAASAGLEWGLFTITRPFTCGEAAPTTAVVTSFVLDGFTVAIPELKPSASQLIEEEDTVTHYFYTISATAQSGNVGDLDYAHRKLEAVAEVSCKQ</sequence>
<keyword evidence="1" id="KW-1133">Transmembrane helix</keyword>
<accession>A0A7W4LPI7</accession>
<proteinExistence type="predicted"/>
<dbReference type="Proteomes" id="UP000542720">
    <property type="component" value="Unassembled WGS sequence"/>
</dbReference>